<dbReference type="InterPro" id="IPR018930">
    <property type="entry name" value="LEA-18"/>
</dbReference>
<evidence type="ECO:0000256" key="1">
    <source>
        <dbReference type="SAM" id="MobiDB-lite"/>
    </source>
</evidence>
<protein>
    <submittedName>
        <fullName evidence="2">Late embryogenesis abundant protein, LEA-18</fullName>
    </submittedName>
</protein>
<evidence type="ECO:0000313" key="2">
    <source>
        <dbReference type="EMBL" id="KAK6923992.1"/>
    </source>
</evidence>
<comment type="caution">
    <text evidence="2">The sequence shown here is derived from an EMBL/GenBank/DDBJ whole genome shotgun (WGS) entry which is preliminary data.</text>
</comment>
<accession>A0AAN8V766</accession>
<gene>
    <name evidence="2" type="ORF">RJ641_010192</name>
</gene>
<evidence type="ECO:0000313" key="3">
    <source>
        <dbReference type="Proteomes" id="UP001370490"/>
    </source>
</evidence>
<keyword evidence="3" id="KW-1185">Reference proteome</keyword>
<proteinExistence type="predicted"/>
<dbReference type="AlphaFoldDB" id="A0AAN8V766"/>
<feature type="region of interest" description="Disordered" evidence="1">
    <location>
        <begin position="49"/>
        <end position="106"/>
    </location>
</feature>
<feature type="region of interest" description="Disordered" evidence="1">
    <location>
        <begin position="1"/>
        <end position="36"/>
    </location>
</feature>
<dbReference type="Proteomes" id="UP001370490">
    <property type="component" value="Unassembled WGS sequence"/>
</dbReference>
<reference evidence="2 3" key="1">
    <citation type="submission" date="2023-12" db="EMBL/GenBank/DDBJ databases">
        <title>A high-quality genome assembly for Dillenia turbinata (Dilleniales).</title>
        <authorList>
            <person name="Chanderbali A."/>
        </authorList>
    </citation>
    <scope>NUCLEOTIDE SEQUENCE [LARGE SCALE GENOMIC DNA]</scope>
    <source>
        <strain evidence="2">LSX21</strain>
        <tissue evidence="2">Leaf</tissue>
    </source>
</reference>
<name>A0AAN8V766_9MAGN</name>
<dbReference type="Pfam" id="PF10714">
    <property type="entry name" value="LEA_6"/>
    <property type="match status" value="1"/>
</dbReference>
<dbReference type="EMBL" id="JBAMMX010000017">
    <property type="protein sequence ID" value="KAK6923992.1"/>
    <property type="molecule type" value="Genomic_DNA"/>
</dbReference>
<organism evidence="2 3">
    <name type="scientific">Dillenia turbinata</name>
    <dbReference type="NCBI Taxonomy" id="194707"/>
    <lineage>
        <taxon>Eukaryota</taxon>
        <taxon>Viridiplantae</taxon>
        <taxon>Streptophyta</taxon>
        <taxon>Embryophyta</taxon>
        <taxon>Tracheophyta</taxon>
        <taxon>Spermatophyta</taxon>
        <taxon>Magnoliopsida</taxon>
        <taxon>eudicotyledons</taxon>
        <taxon>Gunneridae</taxon>
        <taxon>Pentapetalae</taxon>
        <taxon>Dilleniales</taxon>
        <taxon>Dilleniaceae</taxon>
        <taxon>Dillenia</taxon>
    </lineage>
</organism>
<sequence>MEGKIQRQEGTTEASNERERRTQNLEGLPLETSPYVNYGDVEDYKLKGYGTQGHLDPKPARGGGGGGTTDAPTPSGCTVASIARDSDNVTRDATNLPPEKSLFKME</sequence>